<reference evidence="3 5" key="2">
    <citation type="submission" date="2019-03" db="EMBL/GenBank/DDBJ databases">
        <title>Genomic Encyclopedia of Type Strains, Phase IV (KMG-IV): sequencing the most valuable type-strain genomes for metagenomic binning, comparative biology and taxonomic classification.</title>
        <authorList>
            <person name="Goeker M."/>
        </authorList>
    </citation>
    <scope>NUCLEOTIDE SEQUENCE [LARGE SCALE GENOMIC DNA]</scope>
    <source>
        <strain evidence="3 5">DSM 3764</strain>
    </source>
</reference>
<evidence type="ECO:0000313" key="5">
    <source>
        <dbReference type="Proteomes" id="UP000295794"/>
    </source>
</evidence>
<gene>
    <name evidence="3" type="ORF">EV682_104417</name>
    <name evidence="2" type="ORF">NCTC11159_04324</name>
</gene>
<keyword evidence="1" id="KW-0472">Membrane</keyword>
<dbReference type="EMBL" id="UGHR01000004">
    <property type="protein sequence ID" value="STR45744.1"/>
    <property type="molecule type" value="Genomic_DNA"/>
</dbReference>
<evidence type="ECO:0000313" key="2">
    <source>
        <dbReference type="EMBL" id="STR45744.1"/>
    </source>
</evidence>
<reference evidence="2 4" key="1">
    <citation type="submission" date="2018-06" db="EMBL/GenBank/DDBJ databases">
        <authorList>
            <consortium name="Pathogen Informatics"/>
            <person name="Doyle S."/>
        </authorList>
    </citation>
    <scope>NUCLEOTIDE SEQUENCE [LARGE SCALE GENOMIC DNA]</scope>
    <source>
        <strain evidence="2 4">NCTC11159</strain>
    </source>
</reference>
<proteinExistence type="predicted"/>
<dbReference type="OrthoDB" id="193195at2"/>
<keyword evidence="1" id="KW-1133">Transmembrane helix</keyword>
<dbReference type="RefSeq" id="WP_115229964.1">
    <property type="nucleotide sequence ID" value="NZ_CAWOLO010000004.1"/>
</dbReference>
<keyword evidence="5" id="KW-1185">Reference proteome</keyword>
<evidence type="ECO:0000313" key="3">
    <source>
        <dbReference type="EMBL" id="TCU88243.1"/>
    </source>
</evidence>
<dbReference type="Proteomes" id="UP000255108">
    <property type="component" value="Unassembled WGS sequence"/>
</dbReference>
<dbReference type="EMBL" id="SMBT01000004">
    <property type="protein sequence ID" value="TCU88243.1"/>
    <property type="molecule type" value="Genomic_DNA"/>
</dbReference>
<dbReference type="Proteomes" id="UP000295794">
    <property type="component" value="Unassembled WGS sequence"/>
</dbReference>
<accession>A0A377SUL0</accession>
<organism evidence="2 4">
    <name type="scientific">Iodobacter fluviatilis</name>
    <dbReference type="NCBI Taxonomy" id="537"/>
    <lineage>
        <taxon>Bacteria</taxon>
        <taxon>Pseudomonadati</taxon>
        <taxon>Pseudomonadota</taxon>
        <taxon>Betaproteobacteria</taxon>
        <taxon>Neisseriales</taxon>
        <taxon>Chitinibacteraceae</taxon>
        <taxon>Iodobacter</taxon>
    </lineage>
</organism>
<name>A0A377SUL0_9NEIS</name>
<evidence type="ECO:0000256" key="1">
    <source>
        <dbReference type="SAM" id="Phobius"/>
    </source>
</evidence>
<protein>
    <submittedName>
        <fullName evidence="2">Tfp pilus assembly protein PilV</fullName>
    </submittedName>
</protein>
<evidence type="ECO:0000313" key="4">
    <source>
        <dbReference type="Proteomes" id="UP000255108"/>
    </source>
</evidence>
<keyword evidence="1" id="KW-0812">Transmembrane</keyword>
<sequence length="176" mass="18663">MIYKHSRTKQGGSMLLEAMVGITIFSFGVLSILALQGNAMRHVSSTSSRTSAMQLMQRIDGLMRVNPRTANLDSFRMTSCTSAAATSTAGIWSRAVAAQLPGATCTIAIDNDNAAGRTIRCFRRATVTISWPVRRGDLTGASGITDSSGGQMNVATNVADIQTVWSDTPNGTLCNN</sequence>
<dbReference type="AlphaFoldDB" id="A0A377SUL0"/>
<feature type="transmembrane region" description="Helical" evidence="1">
    <location>
        <begin position="12"/>
        <end position="35"/>
    </location>
</feature>